<comment type="caution">
    <text evidence="1">The sequence shown here is derived from an EMBL/GenBank/DDBJ whole genome shotgun (WGS) entry which is preliminary data.</text>
</comment>
<protein>
    <submittedName>
        <fullName evidence="1">Uncharacterized protein</fullName>
    </submittedName>
</protein>
<name>A0A8J3IZ63_9CHLR</name>
<evidence type="ECO:0000313" key="1">
    <source>
        <dbReference type="EMBL" id="GHO98716.1"/>
    </source>
</evidence>
<evidence type="ECO:0000313" key="2">
    <source>
        <dbReference type="Proteomes" id="UP000597444"/>
    </source>
</evidence>
<proteinExistence type="predicted"/>
<sequence>MCKFTHTVANKDPHMLQNGSGIISFTEGFKLKGKSSRQFGRLGKSDHTYVAA</sequence>
<dbReference type="AlphaFoldDB" id="A0A8J3IZ63"/>
<accession>A0A8J3IZ63</accession>
<gene>
    <name evidence="1" type="ORF">KSF_087640</name>
</gene>
<dbReference type="EMBL" id="BNJK01000002">
    <property type="protein sequence ID" value="GHO98716.1"/>
    <property type="molecule type" value="Genomic_DNA"/>
</dbReference>
<keyword evidence="2" id="KW-1185">Reference proteome</keyword>
<reference evidence="1" key="1">
    <citation type="submission" date="2020-10" db="EMBL/GenBank/DDBJ databases">
        <title>Taxonomic study of unclassified bacteria belonging to the class Ktedonobacteria.</title>
        <authorList>
            <person name="Yabe S."/>
            <person name="Wang C.M."/>
            <person name="Zheng Y."/>
            <person name="Sakai Y."/>
            <person name="Cavaletti L."/>
            <person name="Monciardini P."/>
            <person name="Donadio S."/>
        </authorList>
    </citation>
    <scope>NUCLEOTIDE SEQUENCE</scope>
    <source>
        <strain evidence="1">ID150040</strain>
    </source>
</reference>
<organism evidence="1 2">
    <name type="scientific">Reticulibacter mediterranei</name>
    <dbReference type="NCBI Taxonomy" id="2778369"/>
    <lineage>
        <taxon>Bacteria</taxon>
        <taxon>Bacillati</taxon>
        <taxon>Chloroflexota</taxon>
        <taxon>Ktedonobacteria</taxon>
        <taxon>Ktedonobacterales</taxon>
        <taxon>Reticulibacteraceae</taxon>
        <taxon>Reticulibacter</taxon>
    </lineage>
</organism>
<dbReference type="Proteomes" id="UP000597444">
    <property type="component" value="Unassembled WGS sequence"/>
</dbReference>